<comment type="subcellular location">
    <subcellularLocation>
        <location evidence="1 9">Nucleus</location>
    </subcellularLocation>
</comment>
<evidence type="ECO:0000256" key="8">
    <source>
        <dbReference type="ARBA" id="ARBA00025127"/>
    </source>
</evidence>
<evidence type="ECO:0000259" key="13">
    <source>
        <dbReference type="Pfam" id="PF22536"/>
    </source>
</evidence>
<evidence type="ECO:0000256" key="9">
    <source>
        <dbReference type="RuleBase" id="RU367076"/>
    </source>
</evidence>
<feature type="domain" description="RNA polymerase III Rpc82 C -terminal" evidence="11">
    <location>
        <begin position="192"/>
        <end position="477"/>
    </location>
</feature>
<dbReference type="InterPro" id="IPR055207">
    <property type="entry name" value="POLR3C_WHD"/>
</dbReference>
<comment type="function">
    <text evidence="8 9">DNA-dependent RNA polymerase catalyzes the transcription of DNA into RNA using the four ribonucleoside triphosphates as substrates. Specific core component of RNA polymerase III which synthesizes small RNAs, such as 5S rRNA and tRNAs.</text>
</comment>
<organism evidence="14 15">
    <name type="scientific">Lepidopterella palustris CBS 459.81</name>
    <dbReference type="NCBI Taxonomy" id="1314670"/>
    <lineage>
        <taxon>Eukaryota</taxon>
        <taxon>Fungi</taxon>
        <taxon>Dikarya</taxon>
        <taxon>Ascomycota</taxon>
        <taxon>Pezizomycotina</taxon>
        <taxon>Dothideomycetes</taxon>
        <taxon>Pleosporomycetidae</taxon>
        <taxon>Mytilinidiales</taxon>
        <taxon>Argynnaceae</taxon>
        <taxon>Lepidopterella</taxon>
    </lineage>
</organism>
<protein>
    <recommendedName>
        <fullName evidence="4 9">DNA-directed RNA polymerase III subunit RPC3</fullName>
        <shortName evidence="9">RNA polymerase III subunit C3</shortName>
    </recommendedName>
</protein>
<dbReference type="InterPro" id="IPR039748">
    <property type="entry name" value="RPC3"/>
</dbReference>
<evidence type="ECO:0000256" key="4">
    <source>
        <dbReference type="ARBA" id="ARBA00016689"/>
    </source>
</evidence>
<dbReference type="InterPro" id="IPR036390">
    <property type="entry name" value="WH_DNA-bd_sf"/>
</dbReference>
<keyword evidence="6 9" id="KW-0804">Transcription</keyword>
<dbReference type="GO" id="GO:0003697">
    <property type="term" value="F:single-stranded DNA binding"/>
    <property type="evidence" value="ECO:0007669"/>
    <property type="project" value="UniProtKB-UniRule"/>
</dbReference>
<dbReference type="GO" id="GO:0005666">
    <property type="term" value="C:RNA polymerase III complex"/>
    <property type="evidence" value="ECO:0007669"/>
    <property type="project" value="UniProtKB-UniRule"/>
</dbReference>
<evidence type="ECO:0000256" key="10">
    <source>
        <dbReference type="SAM" id="MobiDB-lite"/>
    </source>
</evidence>
<keyword evidence="15" id="KW-1185">Reference proteome</keyword>
<dbReference type="GO" id="GO:0006351">
    <property type="term" value="P:DNA-templated transcription"/>
    <property type="evidence" value="ECO:0007669"/>
    <property type="project" value="InterPro"/>
</dbReference>
<evidence type="ECO:0000259" key="12">
    <source>
        <dbReference type="Pfam" id="PF08221"/>
    </source>
</evidence>
<dbReference type="InterPro" id="IPR036388">
    <property type="entry name" value="WH-like_DNA-bd_sf"/>
</dbReference>
<dbReference type="OrthoDB" id="272392at2759"/>
<dbReference type="Pfam" id="PF22536">
    <property type="entry name" value="WHD_POLR3C"/>
    <property type="match status" value="1"/>
</dbReference>
<reference evidence="14 15" key="1">
    <citation type="journal article" date="2016" name="Nat. Commun.">
        <title>Ectomycorrhizal ecology is imprinted in the genome of the dominant symbiotic fungus Cenococcum geophilum.</title>
        <authorList>
            <consortium name="DOE Joint Genome Institute"/>
            <person name="Peter M."/>
            <person name="Kohler A."/>
            <person name="Ohm R.A."/>
            <person name="Kuo A."/>
            <person name="Krutzmann J."/>
            <person name="Morin E."/>
            <person name="Arend M."/>
            <person name="Barry K.W."/>
            <person name="Binder M."/>
            <person name="Choi C."/>
            <person name="Clum A."/>
            <person name="Copeland A."/>
            <person name="Grisel N."/>
            <person name="Haridas S."/>
            <person name="Kipfer T."/>
            <person name="LaButti K."/>
            <person name="Lindquist E."/>
            <person name="Lipzen A."/>
            <person name="Maire R."/>
            <person name="Meier B."/>
            <person name="Mihaltcheva S."/>
            <person name="Molinier V."/>
            <person name="Murat C."/>
            <person name="Poggeler S."/>
            <person name="Quandt C.A."/>
            <person name="Sperisen C."/>
            <person name="Tritt A."/>
            <person name="Tisserant E."/>
            <person name="Crous P.W."/>
            <person name="Henrissat B."/>
            <person name="Nehls U."/>
            <person name="Egli S."/>
            <person name="Spatafora J.W."/>
            <person name="Grigoriev I.V."/>
            <person name="Martin F.M."/>
        </authorList>
    </citation>
    <scope>NUCLEOTIDE SEQUENCE [LARGE SCALE GENOMIC DNA]</scope>
    <source>
        <strain evidence="14 15">CBS 459.81</strain>
    </source>
</reference>
<gene>
    <name evidence="14" type="ORF">K432DRAFT_112426</name>
</gene>
<dbReference type="Proteomes" id="UP000250266">
    <property type="component" value="Unassembled WGS sequence"/>
</dbReference>
<dbReference type="PANTHER" id="PTHR12949">
    <property type="entry name" value="RNA POLYMERASE III DNA DIRECTED -RELATED"/>
    <property type="match status" value="1"/>
</dbReference>
<feature type="region of interest" description="Disordered" evidence="10">
    <location>
        <begin position="158"/>
        <end position="182"/>
    </location>
</feature>
<dbReference type="AlphaFoldDB" id="A0A8E2EIT4"/>
<comment type="similarity">
    <text evidence="2 9">Belongs to the RNA polymerase beta chain family.</text>
</comment>
<evidence type="ECO:0000256" key="7">
    <source>
        <dbReference type="ARBA" id="ARBA00023242"/>
    </source>
</evidence>
<evidence type="ECO:0000259" key="11">
    <source>
        <dbReference type="Pfam" id="PF05645"/>
    </source>
</evidence>
<dbReference type="Gene3D" id="1.10.10.10">
    <property type="entry name" value="Winged helix-like DNA-binding domain superfamily/Winged helix DNA-binding domain"/>
    <property type="match status" value="2"/>
</dbReference>
<evidence type="ECO:0000256" key="5">
    <source>
        <dbReference type="ARBA" id="ARBA00022478"/>
    </source>
</evidence>
<accession>A0A8E2EIT4</accession>
<evidence type="ECO:0000313" key="15">
    <source>
        <dbReference type="Proteomes" id="UP000250266"/>
    </source>
</evidence>
<dbReference type="InterPro" id="IPR008806">
    <property type="entry name" value="RNA_pol_III_Rpc82_C"/>
</dbReference>
<sequence length="648" mass="73326">MSQYLSELCTLLIDDLYGELSSQVFSTLARVGRQPLSGLLRYSNLSARHFKHGLVVLIQQHLALHYTSDTDGLTYFEANWEHAYNLVRYGKIEEMVQDRYGEQAAGIISNLLLLGHTKVSDLTEAYGVANNKSNLETGTNRVNGDGLSRGTGVIDVDDFSNGDELRNGAGSSSATKKPENHFRSRGQLHTLLYKLLSVGWIVPVRASHFWPQADLHNEAAAFVISSSFENKIPKGPRKVKEYAQKLNKQKRKDRDDALELPHNSAVIGTKRPTMSTAFQPRKRIRLNGVNGTNGHSDLGDTQDDDVSLDGEIVVRVNHEKISVAIRTEQLTLLASRYLGQTTSLVYRTLLRLLEERIPRCFENFPVENEDGELIEDPPVIVTSQEVAKVIDTNIDLADGLQQDITTNGINGDAHDEFEDLDGAHLNGHASDNLGTRTRMVDQHLRLLCEDPRKFAHWMGSRGTSEWKVEFASLAETLIQNEIEKTVTARHDRMGARLIRVLHSKGKLDEKQVSTFSMTPPKTIRSILTSMQESGYVETQEVPKDASRQPSRTMYFWFYDQERCRQLLLTDTYKAMARILQRIKVERETVQAVIDKAERTDVIGHEDEYLSKTERDVLRQWSQTEEKLLLQLSRQDDLVTILKDFIGPL</sequence>
<evidence type="ECO:0000256" key="6">
    <source>
        <dbReference type="ARBA" id="ARBA00023163"/>
    </source>
</evidence>
<dbReference type="EMBL" id="KV744834">
    <property type="protein sequence ID" value="OCK84600.1"/>
    <property type="molecule type" value="Genomic_DNA"/>
</dbReference>
<keyword evidence="5 9" id="KW-0240">DNA-directed RNA polymerase</keyword>
<evidence type="ECO:0000256" key="1">
    <source>
        <dbReference type="ARBA" id="ARBA00004123"/>
    </source>
</evidence>
<evidence type="ECO:0000256" key="2">
    <source>
        <dbReference type="ARBA" id="ARBA00006835"/>
    </source>
</evidence>
<evidence type="ECO:0000256" key="3">
    <source>
        <dbReference type="ARBA" id="ARBA00011206"/>
    </source>
</evidence>
<dbReference type="PANTHER" id="PTHR12949:SF0">
    <property type="entry name" value="DNA-DIRECTED RNA POLYMERASE III SUBUNIT RPC3"/>
    <property type="match status" value="1"/>
</dbReference>
<proteinExistence type="inferred from homology"/>
<keyword evidence="7 9" id="KW-0539">Nucleus</keyword>
<feature type="domain" description="DNA-directed RNA polymerase III subunit RPC3 winged-helix" evidence="13">
    <location>
        <begin position="482"/>
        <end position="557"/>
    </location>
</feature>
<evidence type="ECO:0000313" key="14">
    <source>
        <dbReference type="EMBL" id="OCK84600.1"/>
    </source>
</evidence>
<dbReference type="SUPFAM" id="SSF46785">
    <property type="entry name" value="Winged helix' DNA-binding domain"/>
    <property type="match status" value="1"/>
</dbReference>
<name>A0A8E2EIT4_9PEZI</name>
<dbReference type="InterPro" id="IPR013197">
    <property type="entry name" value="RNA_pol_III_RPC82-rel_HTH"/>
</dbReference>
<dbReference type="Pfam" id="PF05645">
    <property type="entry name" value="RNA_pol_Rpc82"/>
    <property type="match status" value="1"/>
</dbReference>
<dbReference type="Pfam" id="PF08221">
    <property type="entry name" value="HTH_9"/>
    <property type="match status" value="1"/>
</dbReference>
<feature type="domain" description="RNA polymerase III subunit RPC82-related helix-turn-helix" evidence="12">
    <location>
        <begin position="7"/>
        <end position="63"/>
    </location>
</feature>
<comment type="subunit">
    <text evidence="3 9">Component of the RNA polymerase III (Pol III) complex consisting of 17 subunits.</text>
</comment>